<dbReference type="AlphaFoldDB" id="A0A1H7RXE0"/>
<protein>
    <submittedName>
        <fullName evidence="1">Uncharacterized protein</fullName>
    </submittedName>
</protein>
<dbReference type="EMBL" id="FOAS01000016">
    <property type="protein sequence ID" value="SEL64796.1"/>
    <property type="molecule type" value="Genomic_DNA"/>
</dbReference>
<reference evidence="1 2" key="1">
    <citation type="submission" date="2016-10" db="EMBL/GenBank/DDBJ databases">
        <authorList>
            <person name="de Groot N.N."/>
        </authorList>
    </citation>
    <scope>NUCLEOTIDE SEQUENCE [LARGE SCALE GENOMIC DNA]</scope>
    <source>
        <strain evidence="1 2">JCM 19513</strain>
    </source>
</reference>
<dbReference type="RefSeq" id="WP_083394346.1">
    <property type="nucleotide sequence ID" value="NZ_MPIO01000011.1"/>
</dbReference>
<dbReference type="Proteomes" id="UP000185766">
    <property type="component" value="Unassembled WGS sequence"/>
</dbReference>
<gene>
    <name evidence="1" type="ORF">SAMN05216214_11646</name>
</gene>
<evidence type="ECO:0000313" key="2">
    <source>
        <dbReference type="Proteomes" id="UP000185766"/>
    </source>
</evidence>
<proteinExistence type="predicted"/>
<organism evidence="1 2">
    <name type="scientific">Atopomonas hussainii</name>
    <dbReference type="NCBI Taxonomy" id="1429083"/>
    <lineage>
        <taxon>Bacteria</taxon>
        <taxon>Pseudomonadati</taxon>
        <taxon>Pseudomonadota</taxon>
        <taxon>Gammaproteobacteria</taxon>
        <taxon>Pseudomonadales</taxon>
        <taxon>Pseudomonadaceae</taxon>
        <taxon>Atopomonas</taxon>
    </lineage>
</organism>
<name>A0A1H7RXE0_9GAMM</name>
<sequence length="76" mass="8599">MLSFFLQALLPPRKRFAQLDEQGLCVAIVTVHRAPQQGRFIALKADQSVTLGQRLTQHSCALQPHGKNTAWRLRFS</sequence>
<evidence type="ECO:0000313" key="1">
    <source>
        <dbReference type="EMBL" id="SEL64796.1"/>
    </source>
</evidence>
<accession>A0A1H7RXE0</accession>
<dbReference type="OrthoDB" id="6910208at2"/>
<dbReference type="STRING" id="1429083.GCA_001885685_00248"/>
<keyword evidence="2" id="KW-1185">Reference proteome</keyword>